<dbReference type="InterPro" id="IPR002035">
    <property type="entry name" value="VWF_A"/>
</dbReference>
<protein>
    <submittedName>
        <fullName evidence="3">VWA domain-containing protein</fullName>
    </submittedName>
</protein>
<feature type="domain" description="VWFA" evidence="2">
    <location>
        <begin position="46"/>
        <end position="218"/>
    </location>
</feature>
<organism evidence="3 4">
    <name type="scientific">Candidatus Viridilinea mediisalina</name>
    <dbReference type="NCBI Taxonomy" id="2024553"/>
    <lineage>
        <taxon>Bacteria</taxon>
        <taxon>Bacillati</taxon>
        <taxon>Chloroflexota</taxon>
        <taxon>Chloroflexia</taxon>
        <taxon>Chloroflexales</taxon>
        <taxon>Chloroflexineae</taxon>
        <taxon>Oscillochloridaceae</taxon>
        <taxon>Candidatus Viridilinea</taxon>
    </lineage>
</organism>
<sequence>MSAGIQLRSTLSRSILPESSEPQLIYVLLELSAQGVPTTLPKLPLNLCLVVDRSSSMRGERLQYVKDGATRIIEMLSDDDYFGLVTFNDRAEVVVPVQRARNKQELKRLVGMIEAAGGTEMATGMALALQEIQKPMLSRGVSRILLLTDGRTYGDEGRCVEIARRAQKRSIGVTALGVGGEWNEDLLETVAARENSRTQYITSALDISKAFTDEVKRMSSIFAQDIGLRIEMRPGALLRSLDRVRPFIAPITASEEHDSLWAANMGDWPGADPQAILLEVVVPPLTVGDHPLLRLTMRYSLPGMNLNNQQGELVLRIGIRPTDQVNYAVDATVKHWLERLVAYRLQAGAWQQVEQGQIEEATRRLQMAGTRLFEAGEIDLARTVQDEATRLLRSGQTSAEGRKRIKYGTRGLMDQDKSSKR</sequence>
<dbReference type="EMBL" id="NQWI01000056">
    <property type="protein sequence ID" value="PDW02668.1"/>
    <property type="molecule type" value="Genomic_DNA"/>
</dbReference>
<dbReference type="SUPFAM" id="SSF53300">
    <property type="entry name" value="vWA-like"/>
    <property type="match status" value="1"/>
</dbReference>
<feature type="region of interest" description="Disordered" evidence="1">
    <location>
        <begin position="395"/>
        <end position="421"/>
    </location>
</feature>
<dbReference type="PROSITE" id="PS50234">
    <property type="entry name" value="VWFA"/>
    <property type="match status" value="1"/>
</dbReference>
<proteinExistence type="predicted"/>
<dbReference type="Gene3D" id="3.40.50.410">
    <property type="entry name" value="von Willebrand factor, type A domain"/>
    <property type="match status" value="1"/>
</dbReference>
<dbReference type="Proteomes" id="UP000220527">
    <property type="component" value="Unassembled WGS sequence"/>
</dbReference>
<keyword evidence="4" id="KW-1185">Reference proteome</keyword>
<dbReference type="Pfam" id="PF00092">
    <property type="entry name" value="VWA"/>
    <property type="match status" value="1"/>
</dbReference>
<evidence type="ECO:0000259" key="2">
    <source>
        <dbReference type="PROSITE" id="PS50234"/>
    </source>
</evidence>
<evidence type="ECO:0000313" key="3">
    <source>
        <dbReference type="EMBL" id="PDW02668.1"/>
    </source>
</evidence>
<comment type="caution">
    <text evidence="3">The sequence shown here is derived from an EMBL/GenBank/DDBJ whole genome shotgun (WGS) entry which is preliminary data.</text>
</comment>
<evidence type="ECO:0000256" key="1">
    <source>
        <dbReference type="SAM" id="MobiDB-lite"/>
    </source>
</evidence>
<dbReference type="AlphaFoldDB" id="A0A2A6RIH5"/>
<name>A0A2A6RIH5_9CHLR</name>
<accession>A0A2A6RIH5</accession>
<dbReference type="RefSeq" id="WP_097644479.1">
    <property type="nucleotide sequence ID" value="NZ_NQWI01000056.1"/>
</dbReference>
<dbReference type="OrthoDB" id="140153at2"/>
<dbReference type="PANTHER" id="PTHR10579">
    <property type="entry name" value="CALCIUM-ACTIVATED CHLORIDE CHANNEL REGULATOR"/>
    <property type="match status" value="1"/>
</dbReference>
<gene>
    <name evidence="3" type="ORF">CJ255_12710</name>
</gene>
<evidence type="ECO:0000313" key="4">
    <source>
        <dbReference type="Proteomes" id="UP000220527"/>
    </source>
</evidence>
<dbReference type="PANTHER" id="PTHR10579:SF43">
    <property type="entry name" value="ZINC FINGER (C3HC4-TYPE RING FINGER) FAMILY PROTEIN"/>
    <property type="match status" value="1"/>
</dbReference>
<reference evidence="4" key="1">
    <citation type="submission" date="2017-08" db="EMBL/GenBank/DDBJ databases">
        <authorList>
            <person name="Grouzdev D.S."/>
            <person name="Gaisin V.A."/>
            <person name="Rysina M.S."/>
            <person name="Gorlenko V.M."/>
        </authorList>
    </citation>
    <scope>NUCLEOTIDE SEQUENCE [LARGE SCALE GENOMIC DNA]</scope>
    <source>
        <strain evidence="4">Kir15-3F</strain>
    </source>
</reference>
<dbReference type="InterPro" id="IPR051266">
    <property type="entry name" value="CLCR"/>
</dbReference>
<dbReference type="InterPro" id="IPR036465">
    <property type="entry name" value="vWFA_dom_sf"/>
</dbReference>
<dbReference type="SMART" id="SM00327">
    <property type="entry name" value="VWA"/>
    <property type="match status" value="1"/>
</dbReference>